<proteinExistence type="predicted"/>
<sequence>MVPLDTPPSEEARSIFDDLGYDVSGQGNRFQAARGWKEVDVYAVTDEVETVDGDRMRCYVTWEAQAPDLRHALAQSDPEFEWAVIGVRDDGDYEVARAPETQ</sequence>
<dbReference type="InterPro" id="IPR055540">
    <property type="entry name" value="DUF7116"/>
</dbReference>
<evidence type="ECO:0000313" key="1">
    <source>
        <dbReference type="EMBL" id="MFC7201622.1"/>
    </source>
</evidence>
<dbReference type="EMBL" id="JBHTAR010000011">
    <property type="protein sequence ID" value="MFC7201622.1"/>
    <property type="molecule type" value="Genomic_DNA"/>
</dbReference>
<evidence type="ECO:0000313" key="2">
    <source>
        <dbReference type="Proteomes" id="UP001596447"/>
    </source>
</evidence>
<dbReference type="AlphaFoldDB" id="A0ABD5Z8Q1"/>
<reference evidence="1 2" key="1">
    <citation type="journal article" date="2019" name="Int. J. Syst. Evol. Microbiol.">
        <title>The Global Catalogue of Microorganisms (GCM) 10K type strain sequencing project: providing services to taxonomists for standard genome sequencing and annotation.</title>
        <authorList>
            <consortium name="The Broad Institute Genomics Platform"/>
            <consortium name="The Broad Institute Genome Sequencing Center for Infectious Disease"/>
            <person name="Wu L."/>
            <person name="Ma J."/>
        </authorList>
    </citation>
    <scope>NUCLEOTIDE SEQUENCE [LARGE SCALE GENOMIC DNA]</scope>
    <source>
        <strain evidence="1 2">XZGYJ-43</strain>
    </source>
</reference>
<keyword evidence="2" id="KW-1185">Reference proteome</keyword>
<dbReference type="RefSeq" id="WP_279528362.1">
    <property type="nucleotide sequence ID" value="NZ_CP122312.1"/>
</dbReference>
<comment type="caution">
    <text evidence="1">The sequence shown here is derived from an EMBL/GenBank/DDBJ whole genome shotgun (WGS) entry which is preliminary data.</text>
</comment>
<dbReference type="Proteomes" id="UP001596447">
    <property type="component" value="Unassembled WGS sequence"/>
</dbReference>
<organism evidence="1 2">
    <name type="scientific">Halospeciosus flavus</name>
    <dbReference type="NCBI Taxonomy" id="3032283"/>
    <lineage>
        <taxon>Archaea</taxon>
        <taxon>Methanobacteriati</taxon>
        <taxon>Methanobacteriota</taxon>
        <taxon>Stenosarchaea group</taxon>
        <taxon>Halobacteria</taxon>
        <taxon>Halobacteriales</taxon>
        <taxon>Halobacteriaceae</taxon>
        <taxon>Halospeciosus</taxon>
    </lineage>
</organism>
<protein>
    <submittedName>
        <fullName evidence="1">Uncharacterized protein</fullName>
    </submittedName>
</protein>
<name>A0ABD5Z8Q1_9EURY</name>
<gene>
    <name evidence="1" type="ORF">ACFQJ9_19790</name>
</gene>
<dbReference type="Pfam" id="PF23429">
    <property type="entry name" value="DUF7116"/>
    <property type="match status" value="1"/>
</dbReference>
<accession>A0ABD5Z8Q1</accession>